<proteinExistence type="predicted"/>
<dbReference type="KEGG" id="azq:G3580_14195"/>
<gene>
    <name evidence="4" type="primary">egtD</name>
    <name evidence="4" type="ORF">G3580_14195</name>
</gene>
<dbReference type="PANTHER" id="PTHR43397">
    <property type="entry name" value="ERGOTHIONEINE BIOSYNTHESIS PROTEIN 1"/>
    <property type="match status" value="1"/>
</dbReference>
<dbReference type="InterPro" id="IPR019257">
    <property type="entry name" value="MeTrfase_dom"/>
</dbReference>
<evidence type="ECO:0000256" key="2">
    <source>
        <dbReference type="ARBA" id="ARBA00022679"/>
    </source>
</evidence>
<evidence type="ECO:0000313" key="5">
    <source>
        <dbReference type="Proteomes" id="UP000501991"/>
    </source>
</evidence>
<reference evidence="4 5" key="1">
    <citation type="submission" date="2020-02" db="EMBL/GenBank/DDBJ databases">
        <title>Nitrogenibacter mangrovi gen. nov., sp. nov. isolated from mangrove sediment, a denitrifying betaproteobacterium.</title>
        <authorList>
            <person name="Liao H."/>
            <person name="Tian Y."/>
        </authorList>
    </citation>
    <scope>NUCLEOTIDE SEQUENCE [LARGE SCALE GENOMIC DNA]</scope>
    <source>
        <strain evidence="4 5">M9-3-2</strain>
    </source>
</reference>
<accession>A0A6C1B4Q8</accession>
<dbReference type="NCBIfam" id="TIGR03438">
    <property type="entry name" value="egtD_ergothio"/>
    <property type="match status" value="1"/>
</dbReference>
<evidence type="ECO:0000259" key="3">
    <source>
        <dbReference type="Pfam" id="PF10017"/>
    </source>
</evidence>
<evidence type="ECO:0000313" key="4">
    <source>
        <dbReference type="EMBL" id="QID18672.1"/>
    </source>
</evidence>
<keyword evidence="5" id="KW-1185">Reference proteome</keyword>
<keyword evidence="2 4" id="KW-0808">Transferase</keyword>
<dbReference type="InterPro" id="IPR017804">
    <property type="entry name" value="MeTrfase_EgtD-like"/>
</dbReference>
<name>A0A6C1B4Q8_9RHOO</name>
<dbReference type="GO" id="GO:0052706">
    <property type="term" value="F:L-histidine N(alpha)-methyltransferase activity"/>
    <property type="evidence" value="ECO:0007669"/>
    <property type="project" value="UniProtKB-EC"/>
</dbReference>
<dbReference type="Gene3D" id="3.40.50.150">
    <property type="entry name" value="Vaccinia Virus protein VP39"/>
    <property type="match status" value="1"/>
</dbReference>
<dbReference type="GO" id="GO:0032259">
    <property type="term" value="P:methylation"/>
    <property type="evidence" value="ECO:0007669"/>
    <property type="project" value="UniProtKB-KW"/>
</dbReference>
<dbReference type="PANTHER" id="PTHR43397:SF1">
    <property type="entry name" value="ERGOTHIONEINE BIOSYNTHESIS PROTEIN 1"/>
    <property type="match status" value="1"/>
</dbReference>
<dbReference type="SUPFAM" id="SSF53335">
    <property type="entry name" value="S-adenosyl-L-methionine-dependent methyltransferases"/>
    <property type="match status" value="1"/>
</dbReference>
<feature type="domain" description="Histidine-specific methyltransferase SAM-dependent" evidence="3">
    <location>
        <begin position="21"/>
        <end position="320"/>
    </location>
</feature>
<dbReference type="EC" id="2.1.1.44" evidence="4"/>
<sequence length="325" mass="35815">MTQTQVTNFEFHDLKPAVADFRREVLAGLRASPRRIAPKFFYDAEGSRLFDRITQLAAYYPTRTEIGLLKAHGREMGDLLGRGSALIELGSGSDVKIRTVLDALAPAEYLPLDISGTHLRAAARGIARDYPAIQVRATCVDYTRQFELPATAPGRHRVAFYPGSSIGNFEPGQVMELLDWIAHLVGPGGRLLVGVDLKKDEARLNAAYNDPEGVTAAFNRNLLVRMQRELGAGIAIDDFEHDAFYNAARGRIEMHLRAARPTTIALDGESFAFATGEGIHTECSYKYSVEEFASLAALSGFAPERVWCDTDRLFSVHCLRANPRG</sequence>
<dbReference type="PIRSF" id="PIRSF018005">
    <property type="entry name" value="UCP018005"/>
    <property type="match status" value="1"/>
</dbReference>
<keyword evidence="1 4" id="KW-0489">Methyltransferase</keyword>
<dbReference type="InterPro" id="IPR035094">
    <property type="entry name" value="EgtD"/>
</dbReference>
<dbReference type="RefSeq" id="WP_173766555.1">
    <property type="nucleotide sequence ID" value="NZ_CP048836.1"/>
</dbReference>
<dbReference type="EMBL" id="CP048836">
    <property type="protein sequence ID" value="QID18672.1"/>
    <property type="molecule type" value="Genomic_DNA"/>
</dbReference>
<dbReference type="InterPro" id="IPR029063">
    <property type="entry name" value="SAM-dependent_MTases_sf"/>
</dbReference>
<dbReference type="InterPro" id="IPR051128">
    <property type="entry name" value="EgtD_Methyltrsf_superfamily"/>
</dbReference>
<dbReference type="AlphaFoldDB" id="A0A6C1B4Q8"/>
<evidence type="ECO:0000256" key="1">
    <source>
        <dbReference type="ARBA" id="ARBA00022603"/>
    </source>
</evidence>
<protein>
    <submittedName>
        <fullName evidence="4">L-histidine N(Alpha)-methyltransferase</fullName>
        <ecNumber evidence="4">2.1.1.44</ecNumber>
    </submittedName>
</protein>
<dbReference type="Proteomes" id="UP000501991">
    <property type="component" value="Chromosome"/>
</dbReference>
<dbReference type="Pfam" id="PF10017">
    <property type="entry name" value="Methyltransf_33"/>
    <property type="match status" value="1"/>
</dbReference>
<organism evidence="4 5">
    <name type="scientific">Nitrogeniibacter mangrovi</name>
    <dbReference type="NCBI Taxonomy" id="2016596"/>
    <lineage>
        <taxon>Bacteria</taxon>
        <taxon>Pseudomonadati</taxon>
        <taxon>Pseudomonadota</taxon>
        <taxon>Betaproteobacteria</taxon>
        <taxon>Rhodocyclales</taxon>
        <taxon>Zoogloeaceae</taxon>
        <taxon>Nitrogeniibacter</taxon>
    </lineage>
</organism>